<sequence>MAYQYTAGVPRLFARVGDVDGRRGFRIEGVHLFKNEMAHDNGIWCHNLMWAPHFGIGRHYEWRPQSRLSDNDVGNADGCFYSSVTRHTACHVNVTTWNEDPQSGLNDLSRDPVSPEFLSYIENIVYHLSPSDTEALLEKLNVSDIKYILELVAAARRSSFDEMYIKELEDQLMPYHEFRVHKLLLLYVPPVLLVLGTLGNLFSFIILTRRQMRSVSSYIYLAVLSITDTLVLHVGLLRLWVGELTRFDIRDHSDWICKCINVFGYTVSDYSVWLIVAVTVERYIAVCHALKAPAMCNRRRAAKVIVGTGLVIFAINFHFFFTTEIRYSSIDGSDDVMGQCNPAKGFDHFIKFWHWVDAIIYSFLPFIGLSVLNGLIIQKVYLAKRARNQLSAHVNSDRQGGRSPGHQTSSSSSSRGTESNARLTVMLLTISFAFVITTLPMNINLILTFYWNAKAGSLEQEAKFGLFAKATMVRTITELLMYTNHSMNFFLYCATGQRFRQQLCNLFCSRRRRGRSANGAPSNAYQTEMTQLQLNKLDVCKRTQVAEHSREGHRKVHYAPIQDNRFS</sequence>
<protein>
    <recommendedName>
        <fullName evidence="8">G-protein coupled receptors family 1 profile domain-containing protein</fullName>
    </recommendedName>
</protein>
<comment type="subcellular location">
    <subcellularLocation>
        <location evidence="1">Membrane</location>
    </subcellularLocation>
</comment>
<evidence type="ECO:0000259" key="8">
    <source>
        <dbReference type="PROSITE" id="PS50262"/>
    </source>
</evidence>
<dbReference type="PANTHER" id="PTHR46641">
    <property type="entry name" value="FMRFAMIDE RECEPTOR-RELATED"/>
    <property type="match status" value="1"/>
</dbReference>
<reference evidence="9" key="1">
    <citation type="journal article" date="2023" name="Mol. Biol. Evol.">
        <title>Third-Generation Sequencing Reveals the Adaptive Role of the Epigenome in Three Deep-Sea Polychaetes.</title>
        <authorList>
            <person name="Perez M."/>
            <person name="Aroh O."/>
            <person name="Sun Y."/>
            <person name="Lan Y."/>
            <person name="Juniper S.K."/>
            <person name="Young C.R."/>
            <person name="Angers B."/>
            <person name="Qian P.Y."/>
        </authorList>
    </citation>
    <scope>NUCLEOTIDE SEQUENCE</scope>
    <source>
        <strain evidence="9">P08H-3</strain>
    </source>
</reference>
<dbReference type="InterPro" id="IPR000276">
    <property type="entry name" value="GPCR_Rhodpsn"/>
</dbReference>
<feature type="region of interest" description="Disordered" evidence="6">
    <location>
        <begin position="545"/>
        <end position="567"/>
    </location>
</feature>
<dbReference type="InterPro" id="IPR052954">
    <property type="entry name" value="GPCR-Ligand_Int"/>
</dbReference>
<evidence type="ECO:0000256" key="3">
    <source>
        <dbReference type="ARBA" id="ARBA00022989"/>
    </source>
</evidence>
<dbReference type="PRINTS" id="PR00237">
    <property type="entry name" value="GPCRRHODOPSN"/>
</dbReference>
<dbReference type="Gene3D" id="1.20.1070.10">
    <property type="entry name" value="Rhodopsin 7-helix transmembrane proteins"/>
    <property type="match status" value="1"/>
</dbReference>
<dbReference type="PROSITE" id="PS00237">
    <property type="entry name" value="G_PROTEIN_RECEP_F1_1"/>
    <property type="match status" value="1"/>
</dbReference>
<feature type="transmembrane region" description="Helical" evidence="7">
    <location>
        <begin position="425"/>
        <end position="451"/>
    </location>
</feature>
<feature type="transmembrane region" description="Helical" evidence="7">
    <location>
        <begin position="219"/>
        <end position="241"/>
    </location>
</feature>
<evidence type="ECO:0000313" key="10">
    <source>
        <dbReference type="Proteomes" id="UP001208570"/>
    </source>
</evidence>
<proteinExistence type="inferred from homology"/>
<evidence type="ECO:0000256" key="2">
    <source>
        <dbReference type="ARBA" id="ARBA00022692"/>
    </source>
</evidence>
<feature type="transmembrane region" description="Helical" evidence="7">
    <location>
        <begin position="358"/>
        <end position="377"/>
    </location>
</feature>
<dbReference type="InterPro" id="IPR017452">
    <property type="entry name" value="GPCR_Rhodpsn_7TM"/>
</dbReference>
<accession>A0AAD9IYM1</accession>
<dbReference type="Pfam" id="PF00001">
    <property type="entry name" value="7tm_1"/>
    <property type="match status" value="1"/>
</dbReference>
<dbReference type="GO" id="GO:0016020">
    <property type="term" value="C:membrane"/>
    <property type="evidence" value="ECO:0007669"/>
    <property type="project" value="UniProtKB-SubCell"/>
</dbReference>
<gene>
    <name evidence="9" type="ORF">LSH36_850g00009</name>
</gene>
<dbReference type="PANTHER" id="PTHR46641:SF25">
    <property type="entry name" value="CNMAMIDE RECEPTOR-RELATED"/>
    <property type="match status" value="1"/>
</dbReference>
<feature type="transmembrane region" description="Helical" evidence="7">
    <location>
        <begin position="270"/>
        <end position="290"/>
    </location>
</feature>
<dbReference type="CDD" id="cd14978">
    <property type="entry name" value="7tmA_FMRFamide_R-like"/>
    <property type="match status" value="1"/>
</dbReference>
<feature type="domain" description="G-protein coupled receptors family 1 profile" evidence="8">
    <location>
        <begin position="199"/>
        <end position="492"/>
    </location>
</feature>
<feature type="transmembrane region" description="Helical" evidence="7">
    <location>
        <begin position="184"/>
        <end position="207"/>
    </location>
</feature>
<evidence type="ECO:0000256" key="1">
    <source>
        <dbReference type="ARBA" id="ARBA00004370"/>
    </source>
</evidence>
<keyword evidence="5" id="KW-0675">Receptor</keyword>
<dbReference type="EMBL" id="JAODUP010000849">
    <property type="protein sequence ID" value="KAK2143371.1"/>
    <property type="molecule type" value="Genomic_DNA"/>
</dbReference>
<feature type="region of interest" description="Disordered" evidence="6">
    <location>
        <begin position="393"/>
        <end position="417"/>
    </location>
</feature>
<keyword evidence="4 7" id="KW-0472">Membrane</keyword>
<dbReference type="AlphaFoldDB" id="A0AAD9IYM1"/>
<keyword evidence="3 7" id="KW-1133">Transmembrane helix</keyword>
<name>A0AAD9IYM1_9ANNE</name>
<comment type="caution">
    <text evidence="9">The sequence shown here is derived from an EMBL/GenBank/DDBJ whole genome shotgun (WGS) entry which is preliminary data.</text>
</comment>
<evidence type="ECO:0000256" key="4">
    <source>
        <dbReference type="ARBA" id="ARBA00023136"/>
    </source>
</evidence>
<dbReference type="PROSITE" id="PS50262">
    <property type="entry name" value="G_PROTEIN_RECEP_F1_2"/>
    <property type="match status" value="1"/>
</dbReference>
<comment type="similarity">
    <text evidence="5">Belongs to the G-protein coupled receptor 1 family.</text>
</comment>
<keyword evidence="2 5" id="KW-0812">Transmembrane</keyword>
<dbReference type="GO" id="GO:0004930">
    <property type="term" value="F:G protein-coupled receptor activity"/>
    <property type="evidence" value="ECO:0007669"/>
    <property type="project" value="UniProtKB-KW"/>
</dbReference>
<organism evidence="9 10">
    <name type="scientific">Paralvinella palmiformis</name>
    <dbReference type="NCBI Taxonomy" id="53620"/>
    <lineage>
        <taxon>Eukaryota</taxon>
        <taxon>Metazoa</taxon>
        <taxon>Spiralia</taxon>
        <taxon>Lophotrochozoa</taxon>
        <taxon>Annelida</taxon>
        <taxon>Polychaeta</taxon>
        <taxon>Sedentaria</taxon>
        <taxon>Canalipalpata</taxon>
        <taxon>Terebellida</taxon>
        <taxon>Terebelliformia</taxon>
        <taxon>Alvinellidae</taxon>
        <taxon>Paralvinella</taxon>
    </lineage>
</organism>
<keyword evidence="5" id="KW-0297">G-protein coupled receptor</keyword>
<keyword evidence="5" id="KW-0807">Transducer</keyword>
<keyword evidence="10" id="KW-1185">Reference proteome</keyword>
<dbReference type="SUPFAM" id="SSF81321">
    <property type="entry name" value="Family A G protein-coupled receptor-like"/>
    <property type="match status" value="1"/>
</dbReference>
<evidence type="ECO:0000256" key="5">
    <source>
        <dbReference type="RuleBase" id="RU000688"/>
    </source>
</evidence>
<evidence type="ECO:0000256" key="7">
    <source>
        <dbReference type="SAM" id="Phobius"/>
    </source>
</evidence>
<feature type="transmembrane region" description="Helical" evidence="7">
    <location>
        <begin position="302"/>
        <end position="321"/>
    </location>
</feature>
<evidence type="ECO:0000256" key="6">
    <source>
        <dbReference type="SAM" id="MobiDB-lite"/>
    </source>
</evidence>
<evidence type="ECO:0000313" key="9">
    <source>
        <dbReference type="EMBL" id="KAK2143371.1"/>
    </source>
</evidence>
<dbReference type="Proteomes" id="UP001208570">
    <property type="component" value="Unassembled WGS sequence"/>
</dbReference>